<reference evidence="2" key="1">
    <citation type="submission" date="2021-07" db="EMBL/GenBank/DDBJ databases">
        <authorList>
            <person name="Durling M."/>
        </authorList>
    </citation>
    <scope>NUCLEOTIDE SEQUENCE</scope>
</reference>
<comment type="caution">
    <text evidence="2">The sequence shown here is derived from an EMBL/GenBank/DDBJ whole genome shotgun (WGS) entry which is preliminary data.</text>
</comment>
<organism evidence="2 3">
    <name type="scientific">Hymenoscyphus albidus</name>
    <dbReference type="NCBI Taxonomy" id="595503"/>
    <lineage>
        <taxon>Eukaryota</taxon>
        <taxon>Fungi</taxon>
        <taxon>Dikarya</taxon>
        <taxon>Ascomycota</taxon>
        <taxon>Pezizomycotina</taxon>
        <taxon>Leotiomycetes</taxon>
        <taxon>Helotiales</taxon>
        <taxon>Helotiaceae</taxon>
        <taxon>Hymenoscyphus</taxon>
    </lineage>
</organism>
<gene>
    <name evidence="2" type="ORF">HYALB_00012422</name>
</gene>
<dbReference type="EMBL" id="CAJVRM010000265">
    <property type="protein sequence ID" value="CAG8978548.1"/>
    <property type="molecule type" value="Genomic_DNA"/>
</dbReference>
<evidence type="ECO:0000313" key="3">
    <source>
        <dbReference type="Proteomes" id="UP000701801"/>
    </source>
</evidence>
<proteinExistence type="predicted"/>
<dbReference type="Proteomes" id="UP000701801">
    <property type="component" value="Unassembled WGS sequence"/>
</dbReference>
<accession>A0A9N9LQ92</accession>
<evidence type="ECO:0000313" key="2">
    <source>
        <dbReference type="EMBL" id="CAG8978548.1"/>
    </source>
</evidence>
<sequence>MASMIKGWSEPRFTKQFRTPDSHSASKRANAEVYLTKTAWGKLRSIGRGGGGHHSEVRGVNIVFGEAVD</sequence>
<feature type="region of interest" description="Disordered" evidence="1">
    <location>
        <begin position="1"/>
        <end position="28"/>
    </location>
</feature>
<dbReference type="AlphaFoldDB" id="A0A9N9LQ92"/>
<protein>
    <submittedName>
        <fullName evidence="2">Uncharacterized protein</fullName>
    </submittedName>
</protein>
<name>A0A9N9LQ92_9HELO</name>
<evidence type="ECO:0000256" key="1">
    <source>
        <dbReference type="SAM" id="MobiDB-lite"/>
    </source>
</evidence>
<keyword evidence="3" id="KW-1185">Reference proteome</keyword>